<name>A0A917BZX8_9PROT</name>
<accession>A0A917BZX8</accession>
<dbReference type="SUPFAM" id="SSF55073">
    <property type="entry name" value="Nucleotide cyclase"/>
    <property type="match status" value="1"/>
</dbReference>
<comment type="caution">
    <text evidence="3">The sequence shown here is derived from an EMBL/GenBank/DDBJ whole genome shotgun (WGS) entry which is preliminary data.</text>
</comment>
<dbReference type="AlphaFoldDB" id="A0A917BZX8"/>
<evidence type="ECO:0000313" key="3">
    <source>
        <dbReference type="EMBL" id="GGF61314.1"/>
    </source>
</evidence>
<dbReference type="GO" id="GO:0071111">
    <property type="term" value="F:cyclic-guanylate-specific phosphodiesterase activity"/>
    <property type="evidence" value="ECO:0007669"/>
    <property type="project" value="InterPro"/>
</dbReference>
<dbReference type="Proteomes" id="UP000632498">
    <property type="component" value="Unassembled WGS sequence"/>
</dbReference>
<dbReference type="InterPro" id="IPR029787">
    <property type="entry name" value="Nucleotide_cyclase"/>
</dbReference>
<sequence>MDFTNNHNPEPLMFDFDDIAPMGHEDPTFEAKAYLELAKSEIDYAFQPIVDINNGTVFGYEALLRGHEKLGVSSIFEVFDRAEELKILHRFDMMMRSLAITKYAALPRSSRTKLFYNLDNRIIASPDYFRGGTKALLREVGLPPSALCLEISERHEVSMKQAAQNLALYYDEDYSTAIDDFGAGYSGLKLLHEHHPDFIKIDRSFISGIEKDKKCKLMVATIVDLAHVLGIFVIAEGVETEAELVICKEIGCDLVQGYYVERPQTEIGSLKLQYTSLVHVGRRKSQEKDHDTQIIYEQIEYRPPLKVTDTMDTVFEAFRRNKEMTFFPVVDESGSPLGIIREHMLKEYAYSPFGKDLIANRGTGLTLRKFISPCPMADVQSGTQTILENFSLSESPDGIILVKEFSYLGFLSAGSLLRVINEKNLAQARDSSPLTKLPGNSSIANFVTQACSDKNSQSVLIYLDLDNFKAFNDAYGFRQGDRAIMLFAELMRKKFERDDVFLGHVGGDDFFIGAEQSYTGDVDREVADLLANFARDVESFYDAEAREQGFLEGKDRHGEVRRFPLMSCSAAVVHLTAGREENTPSFENLDVVLAKLKKEAKGNDSHIAFYRF</sequence>
<dbReference type="PROSITE" id="PS50883">
    <property type="entry name" value="EAL"/>
    <property type="match status" value="1"/>
</dbReference>
<dbReference type="Pfam" id="PF00990">
    <property type="entry name" value="GGDEF"/>
    <property type="match status" value="1"/>
</dbReference>
<dbReference type="EMBL" id="BMHV01000008">
    <property type="protein sequence ID" value="GGF61314.1"/>
    <property type="molecule type" value="Genomic_DNA"/>
</dbReference>
<dbReference type="InterPro" id="IPR000160">
    <property type="entry name" value="GGDEF_dom"/>
</dbReference>
<dbReference type="InterPro" id="IPR001633">
    <property type="entry name" value="EAL_dom"/>
</dbReference>
<dbReference type="CDD" id="cd01948">
    <property type="entry name" value="EAL"/>
    <property type="match status" value="1"/>
</dbReference>
<evidence type="ECO:0000313" key="4">
    <source>
        <dbReference type="Proteomes" id="UP000632498"/>
    </source>
</evidence>
<dbReference type="PANTHER" id="PTHR33121">
    <property type="entry name" value="CYCLIC DI-GMP PHOSPHODIESTERASE PDEF"/>
    <property type="match status" value="1"/>
</dbReference>
<dbReference type="SMART" id="SM00267">
    <property type="entry name" value="GGDEF"/>
    <property type="match status" value="1"/>
</dbReference>
<gene>
    <name evidence="3" type="ORF">GCM10011332_13860</name>
</gene>
<dbReference type="PANTHER" id="PTHR33121:SF76">
    <property type="entry name" value="SIGNALING PROTEIN"/>
    <property type="match status" value="1"/>
</dbReference>
<dbReference type="InterPro" id="IPR035919">
    <property type="entry name" value="EAL_sf"/>
</dbReference>
<protein>
    <submittedName>
        <fullName evidence="3">Diguanylate cyclase</fullName>
    </submittedName>
</protein>
<evidence type="ECO:0000259" key="2">
    <source>
        <dbReference type="PROSITE" id="PS50887"/>
    </source>
</evidence>
<keyword evidence="4" id="KW-1185">Reference proteome</keyword>
<dbReference type="NCBIfam" id="TIGR00254">
    <property type="entry name" value="GGDEF"/>
    <property type="match status" value="1"/>
</dbReference>
<dbReference type="InterPro" id="IPR050706">
    <property type="entry name" value="Cyclic-di-GMP_PDE-like"/>
</dbReference>
<dbReference type="Gene3D" id="3.20.20.450">
    <property type="entry name" value="EAL domain"/>
    <property type="match status" value="1"/>
</dbReference>
<dbReference type="Pfam" id="PF00563">
    <property type="entry name" value="EAL"/>
    <property type="match status" value="1"/>
</dbReference>
<reference evidence="3" key="1">
    <citation type="journal article" date="2014" name="Int. J. Syst. Evol. Microbiol.">
        <title>Complete genome sequence of Corynebacterium casei LMG S-19264T (=DSM 44701T), isolated from a smear-ripened cheese.</title>
        <authorList>
            <consortium name="US DOE Joint Genome Institute (JGI-PGF)"/>
            <person name="Walter F."/>
            <person name="Albersmeier A."/>
            <person name="Kalinowski J."/>
            <person name="Ruckert C."/>
        </authorList>
    </citation>
    <scope>NUCLEOTIDE SEQUENCE</scope>
    <source>
        <strain evidence="3">CGMCC 1.15254</strain>
    </source>
</reference>
<dbReference type="PROSITE" id="PS50887">
    <property type="entry name" value="GGDEF"/>
    <property type="match status" value="1"/>
</dbReference>
<reference evidence="3" key="2">
    <citation type="submission" date="2020-09" db="EMBL/GenBank/DDBJ databases">
        <authorList>
            <person name="Sun Q."/>
            <person name="Zhou Y."/>
        </authorList>
    </citation>
    <scope>NUCLEOTIDE SEQUENCE</scope>
    <source>
        <strain evidence="3">CGMCC 1.15254</strain>
    </source>
</reference>
<organism evidence="3 4">
    <name type="scientific">Terasakiella brassicae</name>
    <dbReference type="NCBI Taxonomy" id="1634917"/>
    <lineage>
        <taxon>Bacteria</taxon>
        <taxon>Pseudomonadati</taxon>
        <taxon>Pseudomonadota</taxon>
        <taxon>Alphaproteobacteria</taxon>
        <taxon>Rhodospirillales</taxon>
        <taxon>Terasakiellaceae</taxon>
        <taxon>Terasakiella</taxon>
    </lineage>
</organism>
<dbReference type="InterPro" id="IPR043128">
    <property type="entry name" value="Rev_trsase/Diguanyl_cyclase"/>
</dbReference>
<dbReference type="SUPFAM" id="SSF141868">
    <property type="entry name" value="EAL domain-like"/>
    <property type="match status" value="1"/>
</dbReference>
<feature type="domain" description="EAL" evidence="1">
    <location>
        <begin position="26"/>
        <end position="277"/>
    </location>
</feature>
<dbReference type="Gene3D" id="3.30.70.270">
    <property type="match status" value="1"/>
</dbReference>
<dbReference type="RefSeq" id="WP_188663175.1">
    <property type="nucleotide sequence ID" value="NZ_BMHV01000008.1"/>
</dbReference>
<dbReference type="SMART" id="SM00052">
    <property type="entry name" value="EAL"/>
    <property type="match status" value="1"/>
</dbReference>
<evidence type="ECO:0000259" key="1">
    <source>
        <dbReference type="PROSITE" id="PS50883"/>
    </source>
</evidence>
<proteinExistence type="predicted"/>
<feature type="domain" description="GGDEF" evidence="2">
    <location>
        <begin position="456"/>
        <end position="611"/>
    </location>
</feature>